<dbReference type="OrthoDB" id="6241356at2"/>
<organism evidence="2 3">
    <name type="scientific">Pseudidiomarina taiwanensis</name>
    <dbReference type="NCBI Taxonomy" id="337250"/>
    <lineage>
        <taxon>Bacteria</taxon>
        <taxon>Pseudomonadati</taxon>
        <taxon>Pseudomonadota</taxon>
        <taxon>Gammaproteobacteria</taxon>
        <taxon>Alteromonadales</taxon>
        <taxon>Idiomarinaceae</taxon>
        <taxon>Pseudidiomarina</taxon>
    </lineage>
</organism>
<keyword evidence="3" id="KW-1185">Reference proteome</keyword>
<keyword evidence="1" id="KW-0812">Transmembrane</keyword>
<name>A0A432ZN34_9GAMM</name>
<proteinExistence type="predicted"/>
<reference evidence="2 3" key="1">
    <citation type="journal article" date="2011" name="Front. Microbiol.">
        <title>Genomic signatures of strain selection and enhancement in Bacillus atrophaeus var. globigii, a historical biowarfare simulant.</title>
        <authorList>
            <person name="Gibbons H.S."/>
            <person name="Broomall S.M."/>
            <person name="McNew L.A."/>
            <person name="Daligault H."/>
            <person name="Chapman C."/>
            <person name="Bruce D."/>
            <person name="Karavis M."/>
            <person name="Krepps M."/>
            <person name="McGregor P.A."/>
            <person name="Hong C."/>
            <person name="Park K.H."/>
            <person name="Akmal A."/>
            <person name="Feldman A."/>
            <person name="Lin J.S."/>
            <person name="Chang W.E."/>
            <person name="Higgs B.W."/>
            <person name="Demirev P."/>
            <person name="Lindquist J."/>
            <person name="Liem A."/>
            <person name="Fochler E."/>
            <person name="Read T.D."/>
            <person name="Tapia R."/>
            <person name="Johnson S."/>
            <person name="Bishop-Lilly K.A."/>
            <person name="Detter C."/>
            <person name="Han C."/>
            <person name="Sozhamannan S."/>
            <person name="Rosenzweig C.N."/>
            <person name="Skowronski E.W."/>
        </authorList>
    </citation>
    <scope>NUCLEOTIDE SEQUENCE [LARGE SCALE GENOMIC DNA]</scope>
    <source>
        <strain evidence="2 3">PIT1</strain>
    </source>
</reference>
<protein>
    <recommendedName>
        <fullName evidence="4">DUF2371 domain-containing protein</fullName>
    </recommendedName>
</protein>
<feature type="transmembrane region" description="Helical" evidence="1">
    <location>
        <begin position="25"/>
        <end position="58"/>
    </location>
</feature>
<comment type="caution">
    <text evidence="2">The sequence shown here is derived from an EMBL/GenBank/DDBJ whole genome shotgun (WGS) entry which is preliminary data.</text>
</comment>
<evidence type="ECO:0000313" key="2">
    <source>
        <dbReference type="EMBL" id="RUO79305.1"/>
    </source>
</evidence>
<sequence>MRIYIQRLQQQVKPNAQTGSTFARIWGWLMFIALLVIGAIFGALVFFIGLLMAIPLLWRKRRELKSVWQFSRAAKQAQQRAQAQQQYRQDQRDDSIIEGEYRVKKDQD</sequence>
<evidence type="ECO:0000313" key="3">
    <source>
        <dbReference type="Proteomes" id="UP000288279"/>
    </source>
</evidence>
<keyword evidence="1" id="KW-0472">Membrane</keyword>
<evidence type="ECO:0000256" key="1">
    <source>
        <dbReference type="SAM" id="Phobius"/>
    </source>
</evidence>
<dbReference type="EMBL" id="PIQG01000001">
    <property type="protein sequence ID" value="RUO79305.1"/>
    <property type="molecule type" value="Genomic_DNA"/>
</dbReference>
<keyword evidence="1" id="KW-1133">Transmembrane helix</keyword>
<evidence type="ECO:0008006" key="4">
    <source>
        <dbReference type="Google" id="ProtNLM"/>
    </source>
</evidence>
<gene>
    <name evidence="2" type="ORF">CWI83_01980</name>
</gene>
<dbReference type="Proteomes" id="UP000288279">
    <property type="component" value="Unassembled WGS sequence"/>
</dbReference>
<accession>A0A432ZN34</accession>
<dbReference type="AlphaFoldDB" id="A0A432ZN34"/>
<dbReference type="RefSeq" id="WP_126824987.1">
    <property type="nucleotide sequence ID" value="NZ_PIQG01000001.1"/>
</dbReference>